<reference evidence="3" key="1">
    <citation type="submission" date="2020-12" db="EMBL/GenBank/DDBJ databases">
        <title>Antrihabitans popcorni sp. nov. and Antrihabitans auranticaus sp. nov., isolated from a larva cave.</title>
        <authorList>
            <person name="Lee S.D."/>
            <person name="Kim I.S."/>
        </authorList>
    </citation>
    <scope>NUCLEOTIDE SEQUENCE</scope>
    <source>
        <strain evidence="3">YC3-6</strain>
    </source>
</reference>
<organism evidence="3 4">
    <name type="scientific">Antrihabitans stalagmiti</name>
    <dbReference type="NCBI Taxonomy" id="2799499"/>
    <lineage>
        <taxon>Bacteria</taxon>
        <taxon>Bacillati</taxon>
        <taxon>Actinomycetota</taxon>
        <taxon>Actinomycetes</taxon>
        <taxon>Mycobacteriales</taxon>
        <taxon>Nocardiaceae</taxon>
        <taxon>Antrihabitans</taxon>
    </lineage>
</organism>
<evidence type="ECO:0000259" key="2">
    <source>
        <dbReference type="PROSITE" id="PS50937"/>
    </source>
</evidence>
<comment type="caution">
    <text evidence="3">The sequence shown here is derived from an EMBL/GenBank/DDBJ whole genome shotgun (WGS) entry which is preliminary data.</text>
</comment>
<dbReference type="GO" id="GO:0003700">
    <property type="term" value="F:DNA-binding transcription factor activity"/>
    <property type="evidence" value="ECO:0007669"/>
    <property type="project" value="InterPro"/>
</dbReference>
<evidence type="ECO:0000313" key="3">
    <source>
        <dbReference type="EMBL" id="MBJ8340118.1"/>
    </source>
</evidence>
<sequence>MRSSEVANLAGVTVRALRHYHQVGVLEEPERGSNGYRSYDVHDLVRVLRIKRLASLGISLDRMSELLDDTEDASSLLDELDLELAGQIDRLTKQREVIAQLRDHNAAPDLPPELARFAGPFSAAFANAGLSPDLAKSDRLHSVLLAHLAGEDAMPYLTSFYEWLSDPERLPAVTTFAERFGELGPDSTDDDIAAAVDFAVEAFGSVVGEGFVADLNRTLGGSADLLGDYTFDLVNDQQRQALERFDAASRAKASRNE</sequence>
<evidence type="ECO:0000313" key="4">
    <source>
        <dbReference type="Proteomes" id="UP000655868"/>
    </source>
</evidence>
<dbReference type="Gene3D" id="1.10.1660.10">
    <property type="match status" value="1"/>
</dbReference>
<dbReference type="CDD" id="cd00592">
    <property type="entry name" value="HTH_MerR-like"/>
    <property type="match status" value="1"/>
</dbReference>
<dbReference type="RefSeq" id="WP_199704868.1">
    <property type="nucleotide sequence ID" value="NZ_JAEMNV010000004.1"/>
</dbReference>
<keyword evidence="1" id="KW-0238">DNA-binding</keyword>
<feature type="domain" description="HTH merR-type" evidence="2">
    <location>
        <begin position="1"/>
        <end position="69"/>
    </location>
</feature>
<dbReference type="EMBL" id="JAEMNV010000004">
    <property type="protein sequence ID" value="MBJ8340118.1"/>
    <property type="molecule type" value="Genomic_DNA"/>
</dbReference>
<dbReference type="GO" id="GO:0003677">
    <property type="term" value="F:DNA binding"/>
    <property type="evidence" value="ECO:0007669"/>
    <property type="project" value="UniProtKB-KW"/>
</dbReference>
<dbReference type="InterPro" id="IPR047057">
    <property type="entry name" value="MerR_fam"/>
</dbReference>
<evidence type="ECO:0000256" key="1">
    <source>
        <dbReference type="ARBA" id="ARBA00023125"/>
    </source>
</evidence>
<dbReference type="SUPFAM" id="SSF46955">
    <property type="entry name" value="Putative DNA-binding domain"/>
    <property type="match status" value="1"/>
</dbReference>
<dbReference type="PANTHER" id="PTHR30204:SF93">
    <property type="entry name" value="HTH MERR-TYPE DOMAIN-CONTAINING PROTEIN"/>
    <property type="match status" value="1"/>
</dbReference>
<protein>
    <submittedName>
        <fullName evidence="3">MerR family transcriptional regulator</fullName>
    </submittedName>
</protein>
<accession>A0A934NRQ2</accession>
<dbReference type="InterPro" id="IPR000551">
    <property type="entry name" value="MerR-type_HTH_dom"/>
</dbReference>
<dbReference type="Pfam" id="PF13411">
    <property type="entry name" value="MerR_1"/>
    <property type="match status" value="1"/>
</dbReference>
<gene>
    <name evidence="3" type="ORF">JGU71_14590</name>
</gene>
<keyword evidence="4" id="KW-1185">Reference proteome</keyword>
<name>A0A934NRQ2_9NOCA</name>
<dbReference type="PROSITE" id="PS50937">
    <property type="entry name" value="HTH_MERR_2"/>
    <property type="match status" value="1"/>
</dbReference>
<dbReference type="SMART" id="SM00422">
    <property type="entry name" value="HTH_MERR"/>
    <property type="match status" value="1"/>
</dbReference>
<dbReference type="InterPro" id="IPR009061">
    <property type="entry name" value="DNA-bd_dom_put_sf"/>
</dbReference>
<dbReference type="AlphaFoldDB" id="A0A934NRQ2"/>
<dbReference type="Proteomes" id="UP000655868">
    <property type="component" value="Unassembled WGS sequence"/>
</dbReference>
<proteinExistence type="predicted"/>
<dbReference type="PANTHER" id="PTHR30204">
    <property type="entry name" value="REDOX-CYCLING DRUG-SENSING TRANSCRIPTIONAL ACTIVATOR SOXR"/>
    <property type="match status" value="1"/>
</dbReference>